<reference evidence="6" key="1">
    <citation type="submission" date="2023-07" db="EMBL/GenBank/DDBJ databases">
        <title>Dyadobacter sp. nov 'subterranea' isolated from contaminted grondwater.</title>
        <authorList>
            <person name="Szabo I."/>
            <person name="Al-Omari J."/>
            <person name="Szerdahelyi S.G."/>
            <person name="Rado J."/>
        </authorList>
    </citation>
    <scope>NUCLEOTIDE SEQUENCE [LARGE SCALE GENOMIC DNA]</scope>
    <source>
        <strain evidence="6">UP-52</strain>
    </source>
</reference>
<dbReference type="GO" id="GO:0008168">
    <property type="term" value="F:methyltransferase activity"/>
    <property type="evidence" value="ECO:0007669"/>
    <property type="project" value="UniProtKB-KW"/>
</dbReference>
<dbReference type="InterPro" id="IPR013216">
    <property type="entry name" value="Methyltransf_11"/>
</dbReference>
<dbReference type="SUPFAM" id="SSF53335">
    <property type="entry name" value="S-adenosyl-L-methionine-dependent methyltransferases"/>
    <property type="match status" value="1"/>
</dbReference>
<protein>
    <submittedName>
        <fullName evidence="5">Class I SAM-dependent methyltransferase</fullName>
    </submittedName>
</protein>
<dbReference type="GO" id="GO:0032259">
    <property type="term" value="P:methylation"/>
    <property type="evidence" value="ECO:0007669"/>
    <property type="project" value="UniProtKB-KW"/>
</dbReference>
<dbReference type="PANTHER" id="PTHR44942">
    <property type="entry name" value="METHYLTRANSF_11 DOMAIN-CONTAINING PROTEIN"/>
    <property type="match status" value="1"/>
</dbReference>
<dbReference type="CDD" id="cd02440">
    <property type="entry name" value="AdoMet_MTases"/>
    <property type="match status" value="1"/>
</dbReference>
<comment type="caution">
    <text evidence="5">The sequence shown here is derived from an EMBL/GenBank/DDBJ whole genome shotgun (WGS) entry which is preliminary data.</text>
</comment>
<keyword evidence="2 5" id="KW-0489">Methyltransferase</keyword>
<feature type="domain" description="Methyltransferase type 11" evidence="4">
    <location>
        <begin position="39"/>
        <end position="126"/>
    </location>
</feature>
<dbReference type="Pfam" id="PF08241">
    <property type="entry name" value="Methyltransf_11"/>
    <property type="match status" value="1"/>
</dbReference>
<proteinExistence type="inferred from homology"/>
<dbReference type="Proteomes" id="UP000634134">
    <property type="component" value="Unassembled WGS sequence"/>
</dbReference>
<sequence length="246" mass="28801">MKDNFSNHSKQYSVFRPTYPDEAIEFIIDLVADKANAWDCGTGNGQLAAKLSPYFQHIYATDISENQIANAVKKDNITYEVVSAENVNFEENLFDLITVAQAIHWFDFYKFYEKVYKTLKPDGLIAVIGYNLMTIDEESDKIIRHFYSDILGDKYWDKERKYLDEQYQTIPFPFQEIQTPSFSQKVKWNLDELIGYLNTWSAVQHFIKANGTNPVDDVRKEFEKIWGKEKQKEVTFPTLLRIGQLK</sequence>
<evidence type="ECO:0000259" key="4">
    <source>
        <dbReference type="Pfam" id="PF08241"/>
    </source>
</evidence>
<organism evidence="5 6">
    <name type="scientific">Dyadobacter subterraneus</name>
    <dbReference type="NCBI Taxonomy" id="2773304"/>
    <lineage>
        <taxon>Bacteria</taxon>
        <taxon>Pseudomonadati</taxon>
        <taxon>Bacteroidota</taxon>
        <taxon>Cytophagia</taxon>
        <taxon>Cytophagales</taxon>
        <taxon>Spirosomataceae</taxon>
        <taxon>Dyadobacter</taxon>
    </lineage>
</organism>
<evidence type="ECO:0000256" key="3">
    <source>
        <dbReference type="ARBA" id="ARBA00022679"/>
    </source>
</evidence>
<dbReference type="InterPro" id="IPR029063">
    <property type="entry name" value="SAM-dependent_MTases_sf"/>
</dbReference>
<gene>
    <name evidence="5" type="ORF">IEE83_02445</name>
</gene>
<accession>A0ABR9W8J9</accession>
<dbReference type="PANTHER" id="PTHR44942:SF4">
    <property type="entry name" value="METHYLTRANSFERASE TYPE 11 DOMAIN-CONTAINING PROTEIN"/>
    <property type="match status" value="1"/>
</dbReference>
<keyword evidence="3" id="KW-0808">Transferase</keyword>
<keyword evidence="6" id="KW-1185">Reference proteome</keyword>
<evidence type="ECO:0000256" key="1">
    <source>
        <dbReference type="ARBA" id="ARBA00008361"/>
    </source>
</evidence>
<name>A0ABR9W8J9_9BACT</name>
<dbReference type="EMBL" id="JACYGY010000001">
    <property type="protein sequence ID" value="MBE9460731.1"/>
    <property type="molecule type" value="Genomic_DNA"/>
</dbReference>
<dbReference type="Gene3D" id="3.40.50.150">
    <property type="entry name" value="Vaccinia Virus protein VP39"/>
    <property type="match status" value="1"/>
</dbReference>
<comment type="similarity">
    <text evidence="1">Belongs to the methyltransferase superfamily.</text>
</comment>
<dbReference type="RefSeq" id="WP_194119040.1">
    <property type="nucleotide sequence ID" value="NZ_JACYGY010000001.1"/>
</dbReference>
<evidence type="ECO:0000313" key="5">
    <source>
        <dbReference type="EMBL" id="MBE9460731.1"/>
    </source>
</evidence>
<evidence type="ECO:0000256" key="2">
    <source>
        <dbReference type="ARBA" id="ARBA00022603"/>
    </source>
</evidence>
<evidence type="ECO:0000313" key="6">
    <source>
        <dbReference type="Proteomes" id="UP000634134"/>
    </source>
</evidence>
<dbReference type="InterPro" id="IPR051052">
    <property type="entry name" value="Diverse_substrate_MTase"/>
</dbReference>